<keyword evidence="3" id="KW-1185">Reference proteome</keyword>
<dbReference type="Proteomes" id="UP000823775">
    <property type="component" value="Unassembled WGS sequence"/>
</dbReference>
<reference evidence="2 3" key="1">
    <citation type="journal article" date="2021" name="BMC Genomics">
        <title>Datura genome reveals duplications of psychoactive alkaloid biosynthetic genes and high mutation rate following tissue culture.</title>
        <authorList>
            <person name="Rajewski A."/>
            <person name="Carter-House D."/>
            <person name="Stajich J."/>
            <person name="Litt A."/>
        </authorList>
    </citation>
    <scope>NUCLEOTIDE SEQUENCE [LARGE SCALE GENOMIC DNA]</scope>
    <source>
        <strain evidence="2">AR-01</strain>
    </source>
</reference>
<feature type="region of interest" description="Disordered" evidence="1">
    <location>
        <begin position="1"/>
        <end position="56"/>
    </location>
</feature>
<proteinExistence type="predicted"/>
<feature type="compositionally biased region" description="Basic and acidic residues" evidence="1">
    <location>
        <begin position="1"/>
        <end position="14"/>
    </location>
</feature>
<evidence type="ECO:0000313" key="2">
    <source>
        <dbReference type="EMBL" id="MCD7467651.1"/>
    </source>
</evidence>
<organism evidence="2 3">
    <name type="scientific">Datura stramonium</name>
    <name type="common">Jimsonweed</name>
    <name type="synonym">Common thornapple</name>
    <dbReference type="NCBI Taxonomy" id="4076"/>
    <lineage>
        <taxon>Eukaryota</taxon>
        <taxon>Viridiplantae</taxon>
        <taxon>Streptophyta</taxon>
        <taxon>Embryophyta</taxon>
        <taxon>Tracheophyta</taxon>
        <taxon>Spermatophyta</taxon>
        <taxon>Magnoliopsida</taxon>
        <taxon>eudicotyledons</taxon>
        <taxon>Gunneridae</taxon>
        <taxon>Pentapetalae</taxon>
        <taxon>asterids</taxon>
        <taxon>lamiids</taxon>
        <taxon>Solanales</taxon>
        <taxon>Solanaceae</taxon>
        <taxon>Solanoideae</taxon>
        <taxon>Datureae</taxon>
        <taxon>Datura</taxon>
    </lineage>
</organism>
<comment type="caution">
    <text evidence="2">The sequence shown here is derived from an EMBL/GenBank/DDBJ whole genome shotgun (WGS) entry which is preliminary data.</text>
</comment>
<protein>
    <submittedName>
        <fullName evidence="2">Uncharacterized protein</fullName>
    </submittedName>
</protein>
<feature type="compositionally biased region" description="Basic and acidic residues" evidence="1">
    <location>
        <begin position="31"/>
        <end position="56"/>
    </location>
</feature>
<evidence type="ECO:0000313" key="3">
    <source>
        <dbReference type="Proteomes" id="UP000823775"/>
    </source>
</evidence>
<sequence>MGRREAPQHSRTDTRNMTLLQCGGRRTAAHSPRDKACDAAPGHDFDKGDAARREAPQHWRMDTRNATLLQRVGSRTAAHSSLDKVRYAVPGHDIDKGDAARCNERPKLTSHFY</sequence>
<evidence type="ECO:0000256" key="1">
    <source>
        <dbReference type="SAM" id="MobiDB-lite"/>
    </source>
</evidence>
<dbReference type="EMBL" id="JACEIK010001254">
    <property type="protein sequence ID" value="MCD7467651.1"/>
    <property type="molecule type" value="Genomic_DNA"/>
</dbReference>
<name>A0ABS8T8B6_DATST</name>
<gene>
    <name evidence="2" type="ORF">HAX54_005201</name>
</gene>
<accession>A0ABS8T8B6</accession>